<keyword evidence="5" id="KW-0862">Zinc</keyword>
<keyword evidence="10" id="KW-1185">Reference proteome</keyword>
<evidence type="ECO:0000313" key="10">
    <source>
        <dbReference type="Proteomes" id="UP000233293"/>
    </source>
</evidence>
<dbReference type="PANTHER" id="PTHR21666:SF288">
    <property type="entry name" value="CELL DIVISION PROTEIN YTFB"/>
    <property type="match status" value="1"/>
</dbReference>
<keyword evidence="4" id="KW-0378">Hydrolase</keyword>
<dbReference type="Pfam" id="PF01551">
    <property type="entry name" value="Peptidase_M23"/>
    <property type="match status" value="1"/>
</dbReference>
<dbReference type="GO" id="GO:0004222">
    <property type="term" value="F:metalloendopeptidase activity"/>
    <property type="evidence" value="ECO:0007669"/>
    <property type="project" value="TreeGrafter"/>
</dbReference>
<keyword evidence="3" id="KW-0479">Metal-binding</keyword>
<feature type="region of interest" description="Disordered" evidence="7">
    <location>
        <begin position="95"/>
        <end position="143"/>
    </location>
</feature>
<dbReference type="InterPro" id="IPR011055">
    <property type="entry name" value="Dup_hybrid_motif"/>
</dbReference>
<sequence>MLRAPSLINQGLKADLDDIMRKPAGYPGLPQTGPPVPALEAWSLIRSPLGDFVERQMSNGGQDMHFWRSTPARAITATALVALCVTGGVHLFHRTRTPAGPQGPSAPPSASSPEAETESYRQSLATPKADSELEDQASHPIQTVVEAERGDTLLDLLLKAGVERNDANQAIDALREVYNPRALKIGQEITVTFERPSDGIGTGPFHAIALQPDAGRQVSAKRAKDGFAASEVKREVTRQMAHFTGTIKGSLFETATTEGVPAPILVEMIRAFSYDVDFQRDIQPGDSFEVMFDRFVDKKGQVVKDGDITYAKLTLSGVAMPIYRYVDSSGMPDYYNPNGESVRKALLRTPVDGARISSGYGMRMHPILGFSKMHKGVDFAVTTGTPVLAAGSGVIDFAGANGSYGYYVRIKHDALHSTAYAHLSRFAQGIRTGKHVAQGQVVAFSGATGRATGPHLHYEVLVHNEQVNPMSVKFQSGNKLAGKELQRFLSTTKEQGQLLVQTPVTSKVALNRSDAARPN</sequence>
<organism evidence="9 10">
    <name type="scientific">Telmatospirillum siberiense</name>
    <dbReference type="NCBI Taxonomy" id="382514"/>
    <lineage>
        <taxon>Bacteria</taxon>
        <taxon>Pseudomonadati</taxon>
        <taxon>Pseudomonadota</taxon>
        <taxon>Alphaproteobacteria</taxon>
        <taxon>Rhodospirillales</taxon>
        <taxon>Rhodospirillaceae</taxon>
        <taxon>Telmatospirillum</taxon>
    </lineage>
</organism>
<evidence type="ECO:0000256" key="4">
    <source>
        <dbReference type="ARBA" id="ARBA00022801"/>
    </source>
</evidence>
<comment type="cofactor">
    <cofactor evidence="1">
        <name>Zn(2+)</name>
        <dbReference type="ChEBI" id="CHEBI:29105"/>
    </cofactor>
</comment>
<feature type="domain" description="M23ase beta-sheet core" evidence="8">
    <location>
        <begin position="372"/>
        <end position="469"/>
    </location>
</feature>
<evidence type="ECO:0000256" key="2">
    <source>
        <dbReference type="ARBA" id="ARBA00022670"/>
    </source>
</evidence>
<dbReference type="InterPro" id="IPR050570">
    <property type="entry name" value="Cell_wall_metabolism_enzyme"/>
</dbReference>
<accession>A0A2N3PQW7</accession>
<feature type="compositionally biased region" description="Low complexity" evidence="7">
    <location>
        <begin position="98"/>
        <end position="114"/>
    </location>
</feature>
<gene>
    <name evidence="9" type="ORF">CWS72_19295</name>
</gene>
<proteinExistence type="predicted"/>
<keyword evidence="2" id="KW-0645">Protease</keyword>
<dbReference type="Gene3D" id="2.70.70.10">
    <property type="entry name" value="Glucose Permease (Domain IIA)"/>
    <property type="match status" value="1"/>
</dbReference>
<dbReference type="AlphaFoldDB" id="A0A2N3PQW7"/>
<name>A0A2N3PQW7_9PROT</name>
<reference evidence="10" key="1">
    <citation type="submission" date="2017-12" db="EMBL/GenBank/DDBJ databases">
        <title>Draft genome sequence of Telmatospirillum siberiense 26-4b1T, an acidotolerant peatland alphaproteobacterium potentially involved in sulfur cycling.</title>
        <authorList>
            <person name="Hausmann B."/>
            <person name="Pjevac P."/>
            <person name="Schreck K."/>
            <person name="Herbold C.W."/>
            <person name="Daims H."/>
            <person name="Wagner M."/>
            <person name="Pester M."/>
            <person name="Loy A."/>
        </authorList>
    </citation>
    <scope>NUCLEOTIDE SEQUENCE [LARGE SCALE GENOMIC DNA]</scope>
    <source>
        <strain evidence="10">26-4b1</strain>
    </source>
</reference>
<dbReference type="Proteomes" id="UP000233293">
    <property type="component" value="Unassembled WGS sequence"/>
</dbReference>
<protein>
    <submittedName>
        <fullName evidence="9">Peptidase M23</fullName>
    </submittedName>
</protein>
<evidence type="ECO:0000313" key="9">
    <source>
        <dbReference type="EMBL" id="PKU22803.1"/>
    </source>
</evidence>
<dbReference type="PANTHER" id="PTHR21666">
    <property type="entry name" value="PEPTIDASE-RELATED"/>
    <property type="match status" value="1"/>
</dbReference>
<evidence type="ECO:0000259" key="8">
    <source>
        <dbReference type="Pfam" id="PF01551"/>
    </source>
</evidence>
<dbReference type="OrthoDB" id="9805070at2"/>
<evidence type="ECO:0000256" key="5">
    <source>
        <dbReference type="ARBA" id="ARBA00022833"/>
    </source>
</evidence>
<evidence type="ECO:0000256" key="6">
    <source>
        <dbReference type="ARBA" id="ARBA00023049"/>
    </source>
</evidence>
<evidence type="ECO:0000256" key="3">
    <source>
        <dbReference type="ARBA" id="ARBA00022723"/>
    </source>
</evidence>
<evidence type="ECO:0000256" key="7">
    <source>
        <dbReference type="SAM" id="MobiDB-lite"/>
    </source>
</evidence>
<dbReference type="EMBL" id="PIUM01000026">
    <property type="protein sequence ID" value="PKU22803.1"/>
    <property type="molecule type" value="Genomic_DNA"/>
</dbReference>
<keyword evidence="6" id="KW-0482">Metalloprotease</keyword>
<dbReference type="SUPFAM" id="SSF51261">
    <property type="entry name" value="Duplicated hybrid motif"/>
    <property type="match status" value="1"/>
</dbReference>
<dbReference type="GO" id="GO:0006508">
    <property type="term" value="P:proteolysis"/>
    <property type="evidence" value="ECO:0007669"/>
    <property type="project" value="UniProtKB-KW"/>
</dbReference>
<dbReference type="Gene3D" id="3.10.450.350">
    <property type="match status" value="2"/>
</dbReference>
<evidence type="ECO:0000256" key="1">
    <source>
        <dbReference type="ARBA" id="ARBA00001947"/>
    </source>
</evidence>
<dbReference type="InterPro" id="IPR016047">
    <property type="entry name" value="M23ase_b-sheet_dom"/>
</dbReference>
<dbReference type="GO" id="GO:0046872">
    <property type="term" value="F:metal ion binding"/>
    <property type="evidence" value="ECO:0007669"/>
    <property type="project" value="UniProtKB-KW"/>
</dbReference>
<comment type="caution">
    <text evidence="9">The sequence shown here is derived from an EMBL/GenBank/DDBJ whole genome shotgun (WGS) entry which is preliminary data.</text>
</comment>
<dbReference type="CDD" id="cd12797">
    <property type="entry name" value="M23_peptidase"/>
    <property type="match status" value="1"/>
</dbReference>
<dbReference type="RefSeq" id="WP_101252276.1">
    <property type="nucleotide sequence ID" value="NZ_PIUM01000026.1"/>
</dbReference>